<sequence length="110" mass="10970">MAKNLVYPRAEHISVPAPADVKSGDPVVVGTNDAGYAGVAIIDAANGAPVTLDLVGSWSIPVKEKVNAGQRVNVGTDGKLTTGAGKKWGVALEGSAAPGADAHVKPLGAF</sequence>
<organism evidence="1">
    <name type="scientific">Myoviridae sp. ctw4b6</name>
    <dbReference type="NCBI Taxonomy" id="2825206"/>
    <lineage>
        <taxon>Viruses</taxon>
        <taxon>Duplodnaviria</taxon>
        <taxon>Heunggongvirae</taxon>
        <taxon>Uroviricota</taxon>
        <taxon>Caudoviricetes</taxon>
    </lineage>
</organism>
<evidence type="ECO:0008006" key="2">
    <source>
        <dbReference type="Google" id="ProtNLM"/>
    </source>
</evidence>
<name>A0A8S5QCC5_9CAUD</name>
<dbReference type="Pfam" id="PF09956">
    <property type="entry name" value="Phage_cement_2"/>
    <property type="match status" value="1"/>
</dbReference>
<proteinExistence type="predicted"/>
<dbReference type="EMBL" id="BK015628">
    <property type="protein sequence ID" value="DAE16602.1"/>
    <property type="molecule type" value="Genomic_DNA"/>
</dbReference>
<accession>A0A8S5QCC5</accession>
<dbReference type="InterPro" id="IPR011231">
    <property type="entry name" value="Phage_VT1-Sakai_H0018"/>
</dbReference>
<reference evidence="1" key="1">
    <citation type="journal article" date="2021" name="Proc. Natl. Acad. Sci. U.S.A.">
        <title>A Catalog of Tens of Thousands of Viruses from Human Metagenomes Reveals Hidden Associations with Chronic Diseases.</title>
        <authorList>
            <person name="Tisza M.J."/>
            <person name="Buck C.B."/>
        </authorList>
    </citation>
    <scope>NUCLEOTIDE SEQUENCE</scope>
    <source>
        <strain evidence="1">Ctw4b6</strain>
    </source>
</reference>
<evidence type="ECO:0000313" key="1">
    <source>
        <dbReference type="EMBL" id="DAE16602.1"/>
    </source>
</evidence>
<protein>
    <recommendedName>
        <fullName evidence="2">DUF2190 family protein</fullName>
    </recommendedName>
</protein>